<gene>
    <name evidence="1" type="ORF">P0M35_10845</name>
</gene>
<reference evidence="1" key="1">
    <citation type="submission" date="2023-03" db="EMBL/GenBank/DDBJ databases">
        <title>Stygiobacter electus gen. nov., sp. nov., facultatively anaerobic thermotolerant bacterium of the class Ignavibacteria from a well of Yessentuki mineral water deposit.</title>
        <authorList>
            <person name="Podosokorskaya O.A."/>
            <person name="Elcheninov A.G."/>
            <person name="Petrova N.F."/>
            <person name="Zavarzina D.G."/>
            <person name="Kublanov I.V."/>
            <person name="Merkel A.Y."/>
        </authorList>
    </citation>
    <scope>NUCLEOTIDE SEQUENCE</scope>
    <source>
        <strain evidence="1">09-Me</strain>
    </source>
</reference>
<evidence type="ECO:0000313" key="2">
    <source>
        <dbReference type="Proteomes" id="UP001221302"/>
    </source>
</evidence>
<name>A0AAE3P1L6_9BACT</name>
<dbReference type="AlphaFoldDB" id="A0AAE3P1L6"/>
<accession>A0AAE3P1L6</accession>
<protein>
    <submittedName>
        <fullName evidence="1">Short-chain dehydrogenase</fullName>
    </submittedName>
</protein>
<sequence length="566" mass="64485">MNIQNKTVLVLGGWGLVGNAVIRKIVPEKPKRIIVTSLKKEEAEDAVNKLQAEFPNKPNDYFVPWWGNIFVRYEFKDSDRLSLLENSDTRKILMQDTMEELNEDILQNSSIFKLMNEFKPEIVIDCINTATGIAYQDLYSTYRKINKLIQKNPAKEEIITETEKLICTLYVPQLIRHVQIMYNSMHHANTEIYIKIGTSGTGGMGLNIPYTHSEEKPSRVLLSKSSVAGAHTLLLFLMGRTPDAPITKEIKPTAAIAWKRIEFGEIKKGGKPIELINVPFENAINLENKFQLKLENKFLPTGENLKCVFIDTGENGTFSRGEFEAITAQGQMEYVTPEEIADDVIFEIKGGNTGHDIINALDNATLEPTYRAGYLQHWAVDKLDELEKIHNVNSVAFELLGPPRLSKLLHEINILKNVFGSMKNIVNQKPEKLSEGCFEYLKKNEKLKNEIISIGIPILFPDGKKLLRGNEIKIPPFRGENELDINETSINLWANDGWVDLRVKNMIVWQQRLNAIINEAESINPNDTSSMHVRTKKYWNNFETIDIGKVVGWIFIKEEKGERMKA</sequence>
<dbReference type="EMBL" id="JARGDL010000016">
    <property type="protein sequence ID" value="MDF1612649.1"/>
    <property type="molecule type" value="Genomic_DNA"/>
</dbReference>
<dbReference type="InterPro" id="IPR036291">
    <property type="entry name" value="NAD(P)-bd_dom_sf"/>
</dbReference>
<keyword evidence="2" id="KW-1185">Reference proteome</keyword>
<dbReference type="RefSeq" id="WP_321536420.1">
    <property type="nucleotide sequence ID" value="NZ_JARGDL010000016.1"/>
</dbReference>
<dbReference type="Proteomes" id="UP001221302">
    <property type="component" value="Unassembled WGS sequence"/>
</dbReference>
<evidence type="ECO:0000313" key="1">
    <source>
        <dbReference type="EMBL" id="MDF1612649.1"/>
    </source>
</evidence>
<dbReference type="SUPFAM" id="SSF51735">
    <property type="entry name" value="NAD(P)-binding Rossmann-fold domains"/>
    <property type="match status" value="1"/>
</dbReference>
<proteinExistence type="predicted"/>
<comment type="caution">
    <text evidence="1">The sequence shown here is derived from an EMBL/GenBank/DDBJ whole genome shotgun (WGS) entry which is preliminary data.</text>
</comment>
<dbReference type="Gene3D" id="3.40.50.720">
    <property type="entry name" value="NAD(P)-binding Rossmann-like Domain"/>
    <property type="match status" value="1"/>
</dbReference>
<organism evidence="1 2">
    <name type="scientific">Stygiobacter electus</name>
    <dbReference type="NCBI Taxonomy" id="3032292"/>
    <lineage>
        <taxon>Bacteria</taxon>
        <taxon>Pseudomonadati</taxon>
        <taxon>Ignavibacteriota</taxon>
        <taxon>Ignavibacteria</taxon>
        <taxon>Ignavibacteriales</taxon>
        <taxon>Melioribacteraceae</taxon>
        <taxon>Stygiobacter</taxon>
    </lineage>
</organism>